<evidence type="ECO:0000256" key="5">
    <source>
        <dbReference type="ARBA" id="ARBA00022989"/>
    </source>
</evidence>
<sequence>MDQTYMKEKPILPLLLSMALPMVISMFVNSLYNIIDSIFVAKISEDAMNALSLVYPVQNLINSVAVGFGVGINAVIAMCLGAGKAKEANKAATQGLFLNTIHGIIFTIVGLMIMPSFLAMFTKDQTVIKMGLQYSTIALMFSTIIMVSISFEKIFQAVGNMVTTMIALMTGCIVNIVLDPLLIFGIGFFPKLGIQGAALATGIGQSSTLIIYLFVYLFRPIHVKIRKDCLKPEAACIKRLYTIGIPATLNMALPSFLVSALNAILASFSQTYVVVLGVYYKLQTFLYLTANGMIQGMRPIMSYNYGAKEPARVRKIYLMTFEIVVGIMAVGTVICFTIPQTLMSMFTNNPETLTEGTIALRIICAGFVASSVSVVSAGAFESLGKGIQSFMISFLRYVVVIIPAAFILSKAVGVHGVWHAFWVAEIITAVIAFILYYKLIGRSGKNTATVQLL</sequence>
<dbReference type="RefSeq" id="WP_329965817.1">
    <property type="nucleotide sequence ID" value="NZ_JBBNIN010000004.1"/>
</dbReference>
<keyword evidence="4 7" id="KW-0812">Transmembrane</keyword>
<evidence type="ECO:0000313" key="8">
    <source>
        <dbReference type="EMBL" id="MEQ2710289.1"/>
    </source>
</evidence>
<dbReference type="NCBIfam" id="TIGR00797">
    <property type="entry name" value="matE"/>
    <property type="match status" value="1"/>
</dbReference>
<dbReference type="PANTHER" id="PTHR43549">
    <property type="entry name" value="MULTIDRUG RESISTANCE PROTEIN YPNP-RELATED"/>
    <property type="match status" value="1"/>
</dbReference>
<dbReference type="PANTHER" id="PTHR43549:SF2">
    <property type="entry name" value="MULTIDRUG RESISTANCE PROTEIN NORM-RELATED"/>
    <property type="match status" value="1"/>
</dbReference>
<dbReference type="EMBL" id="JBBNIN010000004">
    <property type="protein sequence ID" value="MEQ2710289.1"/>
    <property type="molecule type" value="Genomic_DNA"/>
</dbReference>
<accession>A0ABV1ISV2</accession>
<feature type="transmembrane region" description="Helical" evidence="7">
    <location>
        <begin position="392"/>
        <end position="412"/>
    </location>
</feature>
<feature type="transmembrane region" description="Helical" evidence="7">
    <location>
        <begin position="60"/>
        <end position="83"/>
    </location>
</feature>
<feature type="transmembrane region" description="Helical" evidence="7">
    <location>
        <begin position="359"/>
        <end position="380"/>
    </location>
</feature>
<feature type="transmembrane region" description="Helical" evidence="7">
    <location>
        <begin position="418"/>
        <end position="437"/>
    </location>
</feature>
<dbReference type="Proteomes" id="UP001482154">
    <property type="component" value="Unassembled WGS sequence"/>
</dbReference>
<proteinExistence type="predicted"/>
<evidence type="ECO:0000256" key="2">
    <source>
        <dbReference type="ARBA" id="ARBA00022448"/>
    </source>
</evidence>
<evidence type="ECO:0000256" key="6">
    <source>
        <dbReference type="ARBA" id="ARBA00023136"/>
    </source>
</evidence>
<dbReference type="PIRSF" id="PIRSF006603">
    <property type="entry name" value="DinF"/>
    <property type="match status" value="1"/>
</dbReference>
<gene>
    <name evidence="8" type="ORF">AAAU51_03755</name>
</gene>
<name>A0ABV1ISV2_9FIRM</name>
<dbReference type="Pfam" id="PF01554">
    <property type="entry name" value="MatE"/>
    <property type="match status" value="2"/>
</dbReference>
<feature type="transmembrane region" description="Helical" evidence="7">
    <location>
        <begin position="12"/>
        <end position="35"/>
    </location>
</feature>
<keyword evidence="6 7" id="KW-0472">Membrane</keyword>
<keyword evidence="3" id="KW-1003">Cell membrane</keyword>
<dbReference type="InterPro" id="IPR048279">
    <property type="entry name" value="MdtK-like"/>
</dbReference>
<evidence type="ECO:0000313" key="9">
    <source>
        <dbReference type="Proteomes" id="UP001482154"/>
    </source>
</evidence>
<dbReference type="InterPro" id="IPR002528">
    <property type="entry name" value="MATE_fam"/>
</dbReference>
<feature type="transmembrane region" description="Helical" evidence="7">
    <location>
        <begin position="240"/>
        <end position="265"/>
    </location>
</feature>
<comment type="subcellular location">
    <subcellularLocation>
        <location evidence="1">Cell membrane</location>
        <topology evidence="1">Multi-pass membrane protein</topology>
    </subcellularLocation>
</comment>
<comment type="caution">
    <text evidence="8">The sequence shown here is derived from an EMBL/GenBank/DDBJ whole genome shotgun (WGS) entry which is preliminary data.</text>
</comment>
<evidence type="ECO:0000256" key="4">
    <source>
        <dbReference type="ARBA" id="ARBA00022692"/>
    </source>
</evidence>
<dbReference type="InterPro" id="IPR052031">
    <property type="entry name" value="Membrane_Transporter-Flippase"/>
</dbReference>
<evidence type="ECO:0000256" key="7">
    <source>
        <dbReference type="SAM" id="Phobius"/>
    </source>
</evidence>
<evidence type="ECO:0000256" key="3">
    <source>
        <dbReference type="ARBA" id="ARBA00022475"/>
    </source>
</evidence>
<feature type="transmembrane region" description="Helical" evidence="7">
    <location>
        <begin position="271"/>
        <end position="294"/>
    </location>
</feature>
<feature type="transmembrane region" description="Helical" evidence="7">
    <location>
        <begin position="163"/>
        <end position="188"/>
    </location>
</feature>
<feature type="transmembrane region" description="Helical" evidence="7">
    <location>
        <begin position="315"/>
        <end position="339"/>
    </location>
</feature>
<evidence type="ECO:0000256" key="1">
    <source>
        <dbReference type="ARBA" id="ARBA00004651"/>
    </source>
</evidence>
<feature type="transmembrane region" description="Helical" evidence="7">
    <location>
        <begin position="95"/>
        <end position="120"/>
    </location>
</feature>
<reference evidence="8 9" key="1">
    <citation type="submission" date="2024-04" db="EMBL/GenBank/DDBJ databases">
        <title>Human intestinal bacterial collection.</title>
        <authorList>
            <person name="Pauvert C."/>
            <person name="Hitch T.C.A."/>
            <person name="Clavel T."/>
        </authorList>
    </citation>
    <scope>NUCLEOTIDE SEQUENCE [LARGE SCALE GENOMIC DNA]</scope>
    <source>
        <strain evidence="8 9">CLA-AA-H249</strain>
    </source>
</reference>
<keyword evidence="5 7" id="KW-1133">Transmembrane helix</keyword>
<feature type="transmembrane region" description="Helical" evidence="7">
    <location>
        <begin position="194"/>
        <end position="219"/>
    </location>
</feature>
<feature type="transmembrane region" description="Helical" evidence="7">
    <location>
        <begin position="132"/>
        <end position="151"/>
    </location>
</feature>
<protein>
    <submittedName>
        <fullName evidence="8">MATE family efflux transporter</fullName>
    </submittedName>
</protein>
<keyword evidence="9" id="KW-1185">Reference proteome</keyword>
<organism evidence="8 9">
    <name type="scientific">Anaerostipes amylophilus</name>
    <dbReference type="NCBI Taxonomy" id="2981779"/>
    <lineage>
        <taxon>Bacteria</taxon>
        <taxon>Bacillati</taxon>
        <taxon>Bacillota</taxon>
        <taxon>Clostridia</taxon>
        <taxon>Lachnospirales</taxon>
        <taxon>Lachnospiraceae</taxon>
        <taxon>Anaerostipes</taxon>
    </lineage>
</organism>
<keyword evidence="2" id="KW-0813">Transport</keyword>